<protein>
    <submittedName>
        <fullName evidence="1">Exosporium protein C</fullName>
    </submittedName>
</protein>
<dbReference type="RefSeq" id="WP_269879409.1">
    <property type="nucleotide sequence ID" value="NZ_JAQAGZ010000001.1"/>
</dbReference>
<dbReference type="Proteomes" id="UP001527882">
    <property type="component" value="Unassembled WGS sequence"/>
</dbReference>
<keyword evidence="2" id="KW-1185">Reference proteome</keyword>
<evidence type="ECO:0000313" key="2">
    <source>
        <dbReference type="Proteomes" id="UP001527882"/>
    </source>
</evidence>
<comment type="caution">
    <text evidence="1">The sequence shown here is derived from an EMBL/GenBank/DDBJ whole genome shotgun (WGS) entry which is preliminary data.</text>
</comment>
<accession>A0ABT4Q2C6</accession>
<sequence>MTTVILDYQASVPSSFFAGTPAVTVPQTPTQLQIADLGLFLPNITSSSANNQVLLTADVGVRNLGPIFNNDVVFHIYRDGREIFNTIVGLQIPGPVTSDYNISFNTIDENVPFGFHIYQLTVYAFIQTAQSTIQVVGPITFSGLGLGSG</sequence>
<name>A0ABT4Q2C6_9BACL</name>
<gene>
    <name evidence="1" type="ORF">O9H85_01020</name>
</gene>
<dbReference type="EMBL" id="JAQAGZ010000001">
    <property type="protein sequence ID" value="MCZ8511038.1"/>
    <property type="molecule type" value="Genomic_DNA"/>
</dbReference>
<organism evidence="1 2">
    <name type="scientific">Paenibacillus gyeongsangnamensis</name>
    <dbReference type="NCBI Taxonomy" id="3388067"/>
    <lineage>
        <taxon>Bacteria</taxon>
        <taxon>Bacillati</taxon>
        <taxon>Bacillota</taxon>
        <taxon>Bacilli</taxon>
        <taxon>Bacillales</taxon>
        <taxon>Paenibacillaceae</taxon>
        <taxon>Paenibacillus</taxon>
    </lineage>
</organism>
<evidence type="ECO:0000313" key="1">
    <source>
        <dbReference type="EMBL" id="MCZ8511038.1"/>
    </source>
</evidence>
<proteinExistence type="predicted"/>
<reference evidence="1 2" key="1">
    <citation type="submission" date="2022-12" db="EMBL/GenBank/DDBJ databases">
        <title>Draft genome sequence of Paenibacillus sp. dW9.</title>
        <authorList>
            <person name="Choi E.-W."/>
            <person name="Kim D.-U."/>
        </authorList>
    </citation>
    <scope>NUCLEOTIDE SEQUENCE [LARGE SCALE GENOMIC DNA]</scope>
    <source>
        <strain evidence="2">dW9</strain>
    </source>
</reference>